<dbReference type="Gene3D" id="1.20.1250.20">
    <property type="entry name" value="MFS general substrate transporter like domains"/>
    <property type="match status" value="1"/>
</dbReference>
<feature type="transmembrane region" description="Helical" evidence="5">
    <location>
        <begin position="61"/>
        <end position="81"/>
    </location>
</feature>
<evidence type="ECO:0000313" key="6">
    <source>
        <dbReference type="EMBL" id="GIQ91616.1"/>
    </source>
</evidence>
<reference evidence="6 7" key="1">
    <citation type="journal article" date="2018" name="PLoS ONE">
        <title>The draft genome of Kipferlia bialata reveals reductive genome evolution in fornicate parasites.</title>
        <authorList>
            <person name="Tanifuji G."/>
            <person name="Takabayashi S."/>
            <person name="Kume K."/>
            <person name="Takagi M."/>
            <person name="Nakayama T."/>
            <person name="Kamikawa R."/>
            <person name="Inagaki Y."/>
            <person name="Hashimoto T."/>
        </authorList>
    </citation>
    <scope>NUCLEOTIDE SEQUENCE [LARGE SCALE GENOMIC DNA]</scope>
    <source>
        <strain evidence="6">NY0173</strain>
    </source>
</reference>
<name>A0A9K3GRA6_9EUKA</name>
<gene>
    <name evidence="6" type="ORF">KIPB_014958</name>
</gene>
<evidence type="ECO:0000313" key="7">
    <source>
        <dbReference type="Proteomes" id="UP000265618"/>
    </source>
</evidence>
<keyword evidence="2 5" id="KW-0812">Transmembrane</keyword>
<evidence type="ECO:0000256" key="2">
    <source>
        <dbReference type="ARBA" id="ARBA00022692"/>
    </source>
</evidence>
<keyword evidence="3 5" id="KW-1133">Transmembrane helix</keyword>
<feature type="transmembrane region" description="Helical" evidence="5">
    <location>
        <begin position="27"/>
        <end position="49"/>
    </location>
</feature>
<comment type="subcellular location">
    <subcellularLocation>
        <location evidence="1">Membrane</location>
        <topology evidence="1">Multi-pass membrane protein</topology>
    </subcellularLocation>
</comment>
<feature type="non-terminal residue" evidence="6">
    <location>
        <position position="1"/>
    </location>
</feature>
<dbReference type="EMBL" id="BDIP01008033">
    <property type="protein sequence ID" value="GIQ91616.1"/>
    <property type="molecule type" value="Genomic_DNA"/>
</dbReference>
<feature type="transmembrane region" description="Helical" evidence="5">
    <location>
        <begin position="122"/>
        <end position="140"/>
    </location>
</feature>
<dbReference type="Pfam" id="PF07690">
    <property type="entry name" value="MFS_1"/>
    <property type="match status" value="1"/>
</dbReference>
<comment type="caution">
    <text evidence="6">The sequence shown here is derived from an EMBL/GenBank/DDBJ whole genome shotgun (WGS) entry which is preliminary data.</text>
</comment>
<dbReference type="PANTHER" id="PTHR42718">
    <property type="entry name" value="MAJOR FACILITATOR SUPERFAMILY MULTIDRUG TRANSPORTER MFSC"/>
    <property type="match status" value="1"/>
</dbReference>
<dbReference type="PANTHER" id="PTHR42718:SF39">
    <property type="entry name" value="ACTINORHODIN TRANSPORTER-RELATED"/>
    <property type="match status" value="1"/>
</dbReference>
<protein>
    <recommendedName>
        <fullName evidence="8">Major facilitator superfamily (MFS) profile domain-containing protein</fullName>
    </recommendedName>
</protein>
<evidence type="ECO:0000256" key="5">
    <source>
        <dbReference type="SAM" id="Phobius"/>
    </source>
</evidence>
<dbReference type="AlphaFoldDB" id="A0A9K3GRA6"/>
<dbReference type="InterPro" id="IPR011701">
    <property type="entry name" value="MFS"/>
</dbReference>
<evidence type="ECO:0000256" key="3">
    <source>
        <dbReference type="ARBA" id="ARBA00022989"/>
    </source>
</evidence>
<evidence type="ECO:0000256" key="1">
    <source>
        <dbReference type="ARBA" id="ARBA00004141"/>
    </source>
</evidence>
<accession>A0A9K3GRA6</accession>
<dbReference type="Proteomes" id="UP000265618">
    <property type="component" value="Unassembled WGS sequence"/>
</dbReference>
<keyword evidence="4 5" id="KW-0472">Membrane</keyword>
<dbReference type="SUPFAM" id="SSF103473">
    <property type="entry name" value="MFS general substrate transporter"/>
    <property type="match status" value="1"/>
</dbReference>
<dbReference type="GO" id="GO:0016020">
    <property type="term" value="C:membrane"/>
    <property type="evidence" value="ECO:0007669"/>
    <property type="project" value="UniProtKB-SubCell"/>
</dbReference>
<dbReference type="GO" id="GO:0022857">
    <property type="term" value="F:transmembrane transporter activity"/>
    <property type="evidence" value="ECO:0007669"/>
    <property type="project" value="InterPro"/>
</dbReference>
<dbReference type="OrthoDB" id="6770063at2759"/>
<feature type="transmembrane region" description="Helical" evidence="5">
    <location>
        <begin position="93"/>
        <end position="115"/>
    </location>
</feature>
<proteinExistence type="predicted"/>
<sequence>MCQGMGSACMLSNAIPTVRHCCSPEDLGLALALNAVIKALTSVVTPFFIGRLIDAYGWQAAFLTVVPICLVGLVVSSFGLPKCPTVKSAGSDVLGSILLFMTLLCFVLSLATLGMSNIRPRASLVLFVASVVMACLLYMVEQRVRDPVIPFWLLGQPRI</sequence>
<evidence type="ECO:0008006" key="8">
    <source>
        <dbReference type="Google" id="ProtNLM"/>
    </source>
</evidence>
<keyword evidence="7" id="KW-1185">Reference proteome</keyword>
<evidence type="ECO:0000256" key="4">
    <source>
        <dbReference type="ARBA" id="ARBA00023136"/>
    </source>
</evidence>
<dbReference type="InterPro" id="IPR036259">
    <property type="entry name" value="MFS_trans_sf"/>
</dbReference>
<organism evidence="6 7">
    <name type="scientific">Kipferlia bialata</name>
    <dbReference type="NCBI Taxonomy" id="797122"/>
    <lineage>
        <taxon>Eukaryota</taxon>
        <taxon>Metamonada</taxon>
        <taxon>Carpediemonas-like organisms</taxon>
        <taxon>Kipferlia</taxon>
    </lineage>
</organism>